<dbReference type="EMBL" id="LT629740">
    <property type="protein sequence ID" value="SDS86748.1"/>
    <property type="molecule type" value="Genomic_DNA"/>
</dbReference>
<dbReference type="InterPro" id="IPR019734">
    <property type="entry name" value="TPR_rpt"/>
</dbReference>
<dbReference type="PROSITE" id="PS50005">
    <property type="entry name" value="TPR"/>
    <property type="match status" value="2"/>
</dbReference>
<dbReference type="Pfam" id="PF13181">
    <property type="entry name" value="TPR_8"/>
    <property type="match status" value="1"/>
</dbReference>
<evidence type="ECO:0000313" key="4">
    <source>
        <dbReference type="Proteomes" id="UP000199679"/>
    </source>
</evidence>
<evidence type="ECO:0000313" key="3">
    <source>
        <dbReference type="EMBL" id="SDS86748.1"/>
    </source>
</evidence>
<keyword evidence="2" id="KW-0732">Signal</keyword>
<dbReference type="OrthoDB" id="1221582at2"/>
<dbReference type="Gene3D" id="1.25.40.10">
    <property type="entry name" value="Tetratricopeptide repeat domain"/>
    <property type="match status" value="3"/>
</dbReference>
<dbReference type="PANTHER" id="PTHR12558">
    <property type="entry name" value="CELL DIVISION CYCLE 16,23,27"/>
    <property type="match status" value="1"/>
</dbReference>
<evidence type="ECO:0000256" key="2">
    <source>
        <dbReference type="SAM" id="SignalP"/>
    </source>
</evidence>
<dbReference type="PANTHER" id="PTHR12558:SF13">
    <property type="entry name" value="CELL DIVISION CYCLE PROTEIN 27 HOMOLOG"/>
    <property type="match status" value="1"/>
</dbReference>
<protein>
    <submittedName>
        <fullName evidence="3">Tetratricopeptide repeat-containing protein</fullName>
    </submittedName>
</protein>
<organism evidence="3 4">
    <name type="scientific">Mucilaginibacter mallensis</name>
    <dbReference type="NCBI Taxonomy" id="652787"/>
    <lineage>
        <taxon>Bacteria</taxon>
        <taxon>Pseudomonadati</taxon>
        <taxon>Bacteroidota</taxon>
        <taxon>Sphingobacteriia</taxon>
        <taxon>Sphingobacteriales</taxon>
        <taxon>Sphingobacteriaceae</taxon>
        <taxon>Mucilaginibacter</taxon>
    </lineage>
</organism>
<keyword evidence="4" id="KW-1185">Reference proteome</keyword>
<dbReference type="STRING" id="652787.SAMN05216490_1979"/>
<dbReference type="SUPFAM" id="SSF48452">
    <property type="entry name" value="TPR-like"/>
    <property type="match status" value="3"/>
</dbReference>
<accession>A0A1H1VP88</accession>
<proteinExistence type="predicted"/>
<gene>
    <name evidence="3" type="ORF">SAMN05216490_1979</name>
</gene>
<feature type="repeat" description="TPR" evidence="1">
    <location>
        <begin position="159"/>
        <end position="192"/>
    </location>
</feature>
<dbReference type="SMART" id="SM00028">
    <property type="entry name" value="TPR"/>
    <property type="match status" value="6"/>
</dbReference>
<feature type="chain" id="PRO_5009263620" evidence="2">
    <location>
        <begin position="18"/>
        <end position="381"/>
    </location>
</feature>
<dbReference type="Proteomes" id="UP000199679">
    <property type="component" value="Chromosome I"/>
</dbReference>
<feature type="signal peptide" evidence="2">
    <location>
        <begin position="1"/>
        <end position="17"/>
    </location>
</feature>
<dbReference type="Pfam" id="PF14559">
    <property type="entry name" value="TPR_19"/>
    <property type="match status" value="1"/>
</dbReference>
<reference evidence="3 4" key="1">
    <citation type="submission" date="2016-10" db="EMBL/GenBank/DDBJ databases">
        <authorList>
            <person name="de Groot N.N."/>
        </authorList>
    </citation>
    <scope>NUCLEOTIDE SEQUENCE [LARGE SCALE GENOMIC DNA]</scope>
    <source>
        <strain evidence="3 4">MP1X4</strain>
    </source>
</reference>
<dbReference type="Pfam" id="PF13424">
    <property type="entry name" value="TPR_12"/>
    <property type="match status" value="1"/>
</dbReference>
<feature type="repeat" description="TPR" evidence="1">
    <location>
        <begin position="260"/>
        <end position="293"/>
    </location>
</feature>
<sequence length="381" mass="43759">MKYYIILVLITSLFQHAFSQDSTKQNNALLLDYYQNQRFDLAADYLKQNNHEPITNIKILKALAYCNQMNGKLPEAETYYERVYAIDSTSTSVLYSLGSINLRRGNEINAEVFYKKIIAKDSTNFIVYKQLAKISLDKKDVILAVNYLIKANKLNPEDADVASDLGDMYISMKAYNAAEKVLNRAIIADPENMILLQSLVKLEYNQKKWSETANNCEKLVLLGNQSSSILTQLGIAYYNLNEYKCGIETFGQIADMEQTETTYYFTGACYKALKDYDKAISYFQKTITQGISPNINSYYSEIADTYETLKKYKKAEIAYQKALQFTETPITWYSLANLYDTELKNKSSAIKYYKKFLATKPAKNQQNYIAYAKSRIELLSK</sequence>
<name>A0A1H1VP88_MUCMA</name>
<dbReference type="AlphaFoldDB" id="A0A1H1VP88"/>
<evidence type="ECO:0000256" key="1">
    <source>
        <dbReference type="PROSITE-ProRule" id="PRU00339"/>
    </source>
</evidence>
<dbReference type="RefSeq" id="WP_091371728.1">
    <property type="nucleotide sequence ID" value="NZ_LT629740.1"/>
</dbReference>
<keyword evidence="1" id="KW-0802">TPR repeat</keyword>
<dbReference type="InterPro" id="IPR011990">
    <property type="entry name" value="TPR-like_helical_dom_sf"/>
</dbReference>